<dbReference type="PANTHER" id="PTHR11432:SF3">
    <property type="entry name" value="NADH-UBIQUINONE OXIDOREDUCTASE CHAIN 1"/>
    <property type="match status" value="1"/>
</dbReference>
<name>A0A0C4MWG5_9BILA</name>
<dbReference type="GO" id="GO:0003954">
    <property type="term" value="F:NADH dehydrogenase activity"/>
    <property type="evidence" value="ECO:0007669"/>
    <property type="project" value="TreeGrafter"/>
</dbReference>
<dbReference type="GO" id="GO:0009060">
    <property type="term" value="P:aerobic respiration"/>
    <property type="evidence" value="ECO:0007669"/>
    <property type="project" value="TreeGrafter"/>
</dbReference>
<proteinExistence type="inferred from homology"/>
<keyword evidence="5 9" id="KW-1133">Transmembrane helix</keyword>
<dbReference type="PANTHER" id="PTHR11432">
    <property type="entry name" value="NADH DEHYDROGENASE SUBUNIT 1"/>
    <property type="match status" value="1"/>
</dbReference>
<evidence type="ECO:0000256" key="7">
    <source>
        <dbReference type="RuleBase" id="RU000471"/>
    </source>
</evidence>
<dbReference type="Pfam" id="PF00146">
    <property type="entry name" value="NADHdh"/>
    <property type="match status" value="1"/>
</dbReference>
<feature type="transmembrane region" description="Helical" evidence="9">
    <location>
        <begin position="56"/>
        <end position="76"/>
    </location>
</feature>
<dbReference type="CTD" id="4535"/>
<evidence type="ECO:0000256" key="8">
    <source>
        <dbReference type="RuleBase" id="RU000473"/>
    </source>
</evidence>
<evidence type="ECO:0000256" key="2">
    <source>
        <dbReference type="ARBA" id="ARBA00010535"/>
    </source>
</evidence>
<dbReference type="InterPro" id="IPR001694">
    <property type="entry name" value="NADH_UbQ_OxRdtase_su1/FPO"/>
</dbReference>
<reference evidence="10" key="1">
    <citation type="journal article" date="2015" name="Parasitol. Int.">
        <title>The complete mitochondrial genome sequence of Southwellina hispida supports monophyly of Palaeacanthocephala (Acanthocephala: Polymorphida).</title>
        <authorList>
            <person name="Gazi M."/>
            <person name="Kim J."/>
            <person name="Park J.K."/>
        </authorList>
    </citation>
    <scope>NUCLEOTIDE SEQUENCE</scope>
</reference>
<comment type="similarity">
    <text evidence="2 7">Belongs to the complex I subunit 1 family.</text>
</comment>
<comment type="subcellular location">
    <subcellularLocation>
        <location evidence="1">Membrane</location>
        <topology evidence="1">Multi-pass membrane protein</topology>
    </subcellularLocation>
    <subcellularLocation>
        <location evidence="7">Mitochondrion inner membrane</location>
        <topology evidence="7">Multi-pass membrane protein</topology>
    </subcellularLocation>
</comment>
<accession>A0A0C4MWG5</accession>
<dbReference type="RefSeq" id="YP_009121988.1">
    <property type="nucleotide sequence ID" value="NC_026516.1"/>
</dbReference>
<feature type="transmembrane region" description="Helical" evidence="9">
    <location>
        <begin position="88"/>
        <end position="111"/>
    </location>
</feature>
<keyword evidence="7" id="KW-0520">NAD</keyword>
<keyword evidence="8 10" id="KW-0496">Mitochondrion</keyword>
<keyword evidence="4 7" id="KW-0812">Transmembrane</keyword>
<comment type="catalytic activity">
    <reaction evidence="8">
        <text>a ubiquinone + NADH + 5 H(+)(in) = a ubiquinol + NAD(+) + 4 H(+)(out)</text>
        <dbReference type="Rhea" id="RHEA:29091"/>
        <dbReference type="Rhea" id="RHEA-COMP:9565"/>
        <dbReference type="Rhea" id="RHEA-COMP:9566"/>
        <dbReference type="ChEBI" id="CHEBI:15378"/>
        <dbReference type="ChEBI" id="CHEBI:16389"/>
        <dbReference type="ChEBI" id="CHEBI:17976"/>
        <dbReference type="ChEBI" id="CHEBI:57540"/>
        <dbReference type="ChEBI" id="CHEBI:57945"/>
        <dbReference type="EC" id="7.1.1.2"/>
    </reaction>
</comment>
<feature type="transmembrane region" description="Helical" evidence="9">
    <location>
        <begin position="155"/>
        <end position="172"/>
    </location>
</feature>
<evidence type="ECO:0000256" key="5">
    <source>
        <dbReference type="ARBA" id="ARBA00022989"/>
    </source>
</evidence>
<geneLocation type="mitochondrion" evidence="10"/>
<evidence type="ECO:0000256" key="1">
    <source>
        <dbReference type="ARBA" id="ARBA00004141"/>
    </source>
</evidence>
<dbReference type="GO" id="GO:0005743">
    <property type="term" value="C:mitochondrial inner membrane"/>
    <property type="evidence" value="ECO:0007669"/>
    <property type="project" value="UniProtKB-SubCell"/>
</dbReference>
<feature type="transmembrane region" description="Helical" evidence="9">
    <location>
        <begin position="123"/>
        <end position="143"/>
    </location>
</feature>
<feature type="transmembrane region" description="Helical" evidence="9">
    <location>
        <begin position="230"/>
        <end position="250"/>
    </location>
</feature>
<evidence type="ECO:0000256" key="3">
    <source>
        <dbReference type="ARBA" id="ARBA00021009"/>
    </source>
</evidence>
<feature type="transmembrane region" description="Helical" evidence="9">
    <location>
        <begin position="262"/>
        <end position="282"/>
    </location>
</feature>
<dbReference type="EC" id="7.1.1.2" evidence="8"/>
<evidence type="ECO:0000256" key="4">
    <source>
        <dbReference type="ARBA" id="ARBA00022692"/>
    </source>
</evidence>
<evidence type="ECO:0000313" key="10">
    <source>
        <dbReference type="EMBL" id="AIO11164.1"/>
    </source>
</evidence>
<organism evidence="10">
    <name type="scientific">Southwellina hispida</name>
    <dbReference type="NCBI Taxonomy" id="449650"/>
    <lineage>
        <taxon>Eukaryota</taxon>
        <taxon>Metazoa</taxon>
        <taxon>Spiralia</taxon>
        <taxon>Lophotrochozoa</taxon>
        <taxon>Acanthocephala</taxon>
        <taxon>Palaeacanthocephala</taxon>
        <taxon>Polymorphida</taxon>
        <taxon>Polymorphidae</taxon>
        <taxon>Southwellina</taxon>
    </lineage>
</organism>
<keyword evidence="6 9" id="KW-0472">Membrane</keyword>
<keyword evidence="8" id="KW-0830">Ubiquinone</keyword>
<sequence length="284" mass="31568">MVMLGYFTLLERKVLGYGQYRKGPNKAILWGLLQPMLDGFKLFMKGFWGEYVSGLMNLWVFPSAGLFVIMFLWFVVSGYWGVLGMGLLLIYIILLSSVVGVMFFVSGYLTGGKYSMIGSLRSLAQAISFEGILAFSLISVMVVGCGSVSDLSVMGLGWGLVVMVFLVVSVVMESNRTPVDFVEGESELVSGLATEVGGLSFSLLFLMEYGLMSFYSFVLALIFWGSGSQILWVMVFMLLFMSVLCFLRLSLPRSRYDLNMTWGWKVSLVSVFLVYGVFYVGLVL</sequence>
<dbReference type="AlphaFoldDB" id="A0A0C4MWG5"/>
<evidence type="ECO:0000256" key="6">
    <source>
        <dbReference type="ARBA" id="ARBA00023136"/>
    </source>
</evidence>
<evidence type="ECO:0000256" key="9">
    <source>
        <dbReference type="SAM" id="Phobius"/>
    </source>
</evidence>
<gene>
    <name evidence="10" type="primary">ND1</name>
</gene>
<feature type="transmembrane region" description="Helical" evidence="9">
    <location>
        <begin position="203"/>
        <end position="224"/>
    </location>
</feature>
<dbReference type="GO" id="GO:0008137">
    <property type="term" value="F:NADH dehydrogenase (ubiquinone) activity"/>
    <property type="evidence" value="ECO:0007669"/>
    <property type="project" value="UniProtKB-EC"/>
</dbReference>
<protein>
    <recommendedName>
        <fullName evidence="3 8">NADH-ubiquinone oxidoreductase chain 1</fullName>
        <ecNumber evidence="8">7.1.1.2</ecNumber>
    </recommendedName>
</protein>
<dbReference type="GeneID" id="23629317"/>
<dbReference type="EMBL" id="KJ869251">
    <property type="protein sequence ID" value="AIO11164.1"/>
    <property type="molecule type" value="Genomic_DNA"/>
</dbReference>